<evidence type="ECO:0000313" key="2">
    <source>
        <dbReference type="Proteomes" id="UP000600139"/>
    </source>
</evidence>
<protein>
    <recommendedName>
        <fullName evidence="3">Tetratricopeptide repeat protein</fullName>
    </recommendedName>
</protein>
<keyword evidence="2" id="KW-1185">Reference proteome</keyword>
<evidence type="ECO:0008006" key="3">
    <source>
        <dbReference type="Google" id="ProtNLM"/>
    </source>
</evidence>
<dbReference type="Proteomes" id="UP000600139">
    <property type="component" value="Unassembled WGS sequence"/>
</dbReference>
<gene>
    <name evidence="1" type="ORF">JIN84_21960</name>
</gene>
<dbReference type="InterPro" id="IPR011990">
    <property type="entry name" value="TPR-like_helical_dom_sf"/>
</dbReference>
<dbReference type="SUPFAM" id="SSF48452">
    <property type="entry name" value="TPR-like"/>
    <property type="match status" value="1"/>
</dbReference>
<reference evidence="1" key="1">
    <citation type="submission" date="2021-01" db="EMBL/GenBank/DDBJ databases">
        <title>Modified the classification status of verrucomicrobia.</title>
        <authorList>
            <person name="Feng X."/>
        </authorList>
    </citation>
    <scope>NUCLEOTIDE SEQUENCE</scope>
    <source>
        <strain evidence="1">JCM 18052</strain>
    </source>
</reference>
<name>A0A934VDR1_9BACT</name>
<comment type="caution">
    <text evidence="1">The sequence shown here is derived from an EMBL/GenBank/DDBJ whole genome shotgun (WGS) entry which is preliminary data.</text>
</comment>
<dbReference type="RefSeq" id="WP_200353249.1">
    <property type="nucleotide sequence ID" value="NZ_JAENIK010000013.1"/>
</dbReference>
<dbReference type="NCBIfam" id="NF047558">
    <property type="entry name" value="TPR_END_plus"/>
    <property type="match status" value="1"/>
</dbReference>
<dbReference type="Gene3D" id="1.25.40.10">
    <property type="entry name" value="Tetratricopeptide repeat domain"/>
    <property type="match status" value="1"/>
</dbReference>
<sequence length="159" mass="18058">MLPHSRSLHAAIGFLELGMPDDAWEELDSLPPGQREFADVRELRISISLRMEKWHAARIEAEEMAGRDPGNPGWWISWAYALRREKSVYEAREILWEAARRHPEELMISYNLACYASVLGELDEARRLLSEVFAKDANFRQMAAGDPDLDAVFAAGGMV</sequence>
<accession>A0A934VDR1</accession>
<proteinExistence type="predicted"/>
<organism evidence="1 2">
    <name type="scientific">Luteolibacter yonseiensis</name>
    <dbReference type="NCBI Taxonomy" id="1144680"/>
    <lineage>
        <taxon>Bacteria</taxon>
        <taxon>Pseudomonadati</taxon>
        <taxon>Verrucomicrobiota</taxon>
        <taxon>Verrucomicrobiia</taxon>
        <taxon>Verrucomicrobiales</taxon>
        <taxon>Verrucomicrobiaceae</taxon>
        <taxon>Luteolibacter</taxon>
    </lineage>
</organism>
<dbReference type="EMBL" id="JAENIK010000013">
    <property type="protein sequence ID" value="MBK1818301.1"/>
    <property type="molecule type" value="Genomic_DNA"/>
</dbReference>
<dbReference type="AlphaFoldDB" id="A0A934VDR1"/>
<evidence type="ECO:0000313" key="1">
    <source>
        <dbReference type="EMBL" id="MBK1818301.1"/>
    </source>
</evidence>